<dbReference type="GO" id="GO:1990189">
    <property type="term" value="F:protein N-terminal-serine acetyltransferase activity"/>
    <property type="evidence" value="ECO:0007669"/>
    <property type="project" value="TreeGrafter"/>
</dbReference>
<dbReference type="OrthoDB" id="6293260at2"/>
<dbReference type="EMBL" id="UZWD01000049">
    <property type="protein sequence ID" value="VDS06508.1"/>
    <property type="molecule type" value="Genomic_DNA"/>
</dbReference>
<dbReference type="PANTHER" id="PTHR43441:SF11">
    <property type="entry name" value="RIBOSOMAL-PROTEIN-SERINE ACETYLTRANSFERASE"/>
    <property type="match status" value="1"/>
</dbReference>
<gene>
    <name evidence="2" type="ORF">DEVEQU_03672</name>
</gene>
<dbReference type="AlphaFoldDB" id="A0A447IGB8"/>
<dbReference type="Pfam" id="PF13302">
    <property type="entry name" value="Acetyltransf_3"/>
    <property type="match status" value="1"/>
</dbReference>
<protein>
    <recommendedName>
        <fullName evidence="1">N-acetyltransferase domain-containing protein</fullName>
    </recommendedName>
</protein>
<organism evidence="2 3">
    <name type="scientific">Devosia equisanguinis</name>
    <dbReference type="NCBI Taxonomy" id="2490941"/>
    <lineage>
        <taxon>Bacteria</taxon>
        <taxon>Pseudomonadati</taxon>
        <taxon>Pseudomonadota</taxon>
        <taxon>Alphaproteobacteria</taxon>
        <taxon>Hyphomicrobiales</taxon>
        <taxon>Devosiaceae</taxon>
        <taxon>Devosia</taxon>
    </lineage>
</organism>
<dbReference type="GO" id="GO:0008999">
    <property type="term" value="F:protein-N-terminal-alanine acetyltransferase activity"/>
    <property type="evidence" value="ECO:0007669"/>
    <property type="project" value="TreeGrafter"/>
</dbReference>
<sequence>MAILQLPIETAHLSLRPFERCDVEAVARYHLLPGVQRYVMRQTRYTDDVALAVEHMRSQVQLNRPGETLVLALVRKGDQRVVGQISLTWADATSGQGELRFAIDPSQAGNGYLTQSIGAMLDLAFDHFGMHRVMVRGDGRSHHTNALMQRLGFRLEAHYREHALFRGEWDEELHFAMLDREWRRSTKVQILPLRERVA</sequence>
<dbReference type="InterPro" id="IPR000182">
    <property type="entry name" value="GNAT_dom"/>
</dbReference>
<dbReference type="RefSeq" id="WP_126152015.1">
    <property type="nucleotide sequence ID" value="NZ_JBHTMH010000001.1"/>
</dbReference>
<evidence type="ECO:0000259" key="1">
    <source>
        <dbReference type="PROSITE" id="PS51186"/>
    </source>
</evidence>
<keyword evidence="3" id="KW-1185">Reference proteome</keyword>
<dbReference type="InterPro" id="IPR051908">
    <property type="entry name" value="Ribosomal_N-acetyltransferase"/>
</dbReference>
<dbReference type="Proteomes" id="UP000268844">
    <property type="component" value="Unassembled WGS sequence"/>
</dbReference>
<dbReference type="PROSITE" id="PS51186">
    <property type="entry name" value="GNAT"/>
    <property type="match status" value="1"/>
</dbReference>
<evidence type="ECO:0000313" key="2">
    <source>
        <dbReference type="EMBL" id="VDS06508.1"/>
    </source>
</evidence>
<dbReference type="PANTHER" id="PTHR43441">
    <property type="entry name" value="RIBOSOMAL-PROTEIN-SERINE ACETYLTRANSFERASE"/>
    <property type="match status" value="1"/>
</dbReference>
<evidence type="ECO:0000313" key="3">
    <source>
        <dbReference type="Proteomes" id="UP000268844"/>
    </source>
</evidence>
<dbReference type="SUPFAM" id="SSF55729">
    <property type="entry name" value="Acyl-CoA N-acyltransferases (Nat)"/>
    <property type="match status" value="1"/>
</dbReference>
<dbReference type="Gene3D" id="3.40.630.30">
    <property type="match status" value="1"/>
</dbReference>
<proteinExistence type="predicted"/>
<name>A0A447IGB8_9HYPH</name>
<reference evidence="2 3" key="1">
    <citation type="submission" date="2018-12" db="EMBL/GenBank/DDBJ databases">
        <authorList>
            <person name="Criscuolo A."/>
        </authorList>
    </citation>
    <scope>NUCLEOTIDE SEQUENCE [LARGE SCALE GENOMIC DNA]</scope>
    <source>
        <strain evidence="2">ACIP1116281</strain>
    </source>
</reference>
<accession>A0A447IGB8</accession>
<dbReference type="GO" id="GO:0005737">
    <property type="term" value="C:cytoplasm"/>
    <property type="evidence" value="ECO:0007669"/>
    <property type="project" value="TreeGrafter"/>
</dbReference>
<dbReference type="InterPro" id="IPR016181">
    <property type="entry name" value="Acyl_CoA_acyltransferase"/>
</dbReference>
<feature type="domain" description="N-acetyltransferase" evidence="1">
    <location>
        <begin position="13"/>
        <end position="176"/>
    </location>
</feature>